<feature type="transmembrane region" description="Helical" evidence="1">
    <location>
        <begin position="71"/>
        <end position="96"/>
    </location>
</feature>
<keyword evidence="3" id="KW-1185">Reference proteome</keyword>
<evidence type="ECO:0000313" key="2">
    <source>
        <dbReference type="EMBL" id="MEI5994717.1"/>
    </source>
</evidence>
<accession>A0ABU8IH56</accession>
<dbReference type="EMBL" id="NGLE02000001">
    <property type="protein sequence ID" value="MEI5994717.1"/>
    <property type="molecule type" value="Genomic_DNA"/>
</dbReference>
<keyword evidence="1" id="KW-1133">Transmembrane helix</keyword>
<evidence type="ECO:0000256" key="1">
    <source>
        <dbReference type="SAM" id="Phobius"/>
    </source>
</evidence>
<organism evidence="2 3">
    <name type="scientific">Candidatus Enterococcus mansonii</name>
    <dbReference type="NCBI Taxonomy" id="1834181"/>
    <lineage>
        <taxon>Bacteria</taxon>
        <taxon>Bacillati</taxon>
        <taxon>Bacillota</taxon>
        <taxon>Bacilli</taxon>
        <taxon>Lactobacillales</taxon>
        <taxon>Enterococcaceae</taxon>
        <taxon>Enterococcus</taxon>
    </lineage>
</organism>
<keyword evidence="1" id="KW-0812">Transmembrane</keyword>
<evidence type="ECO:0000313" key="3">
    <source>
        <dbReference type="Proteomes" id="UP000195139"/>
    </source>
</evidence>
<name>A0ABU8IH56_9ENTE</name>
<keyword evidence="1" id="KW-0472">Membrane</keyword>
<gene>
    <name evidence="2" type="ORF">A5880_002303</name>
</gene>
<comment type="caution">
    <text evidence="2">The sequence shown here is derived from an EMBL/GenBank/DDBJ whole genome shotgun (WGS) entry which is preliminary data.</text>
</comment>
<dbReference type="Proteomes" id="UP000195139">
    <property type="component" value="Unassembled WGS sequence"/>
</dbReference>
<protein>
    <submittedName>
        <fullName evidence="2">Uncharacterized protein</fullName>
    </submittedName>
</protein>
<dbReference type="RefSeq" id="WP_336577146.1">
    <property type="nucleotide sequence ID" value="NZ_NGLE02000001.1"/>
</dbReference>
<sequence>MNKKEKHFYDTYDTLFSKPPLFKKKKKSSVQNYTKFILKLKPKNVQKQKMIKNNLSRSKVKSKKHSLKKKLAALIVIVVAIAFFVIKEMNLFPVLFSDYSQEYVDVLPLKEAGIKGTGTKDFSKPFMLSVDNHTFLTNRGYELEILGDSKIEIEREELSVLPTNDRYANSFFAAYVSFYSGQILKRSVSLHMSENVVNSLNESFVEDKRSFSKAYIEQEIGEVKNGYVLTYVKSPYPQITISRFFIFPDETGFLLQSDSLEELPNKLNKENTLKELKKILSDDFSFMDKNFVFKKSE</sequence>
<proteinExistence type="predicted"/>
<reference evidence="2" key="1">
    <citation type="submission" date="2018-07" db="EMBL/GenBank/DDBJ databases">
        <title>The Genome Sequence of Enterococcus sp. DIV0659b.</title>
        <authorList>
            <consortium name="The Broad Institute Genomics Platform"/>
            <consortium name="The Broad Institute Genomic Center for Infectious Diseases"/>
            <person name="Earl A."/>
            <person name="Manson A."/>
            <person name="Schwartman J."/>
            <person name="Gilmore M."/>
            <person name="Abouelleil A."/>
            <person name="Cao P."/>
            <person name="Chapman S."/>
            <person name="Cusick C."/>
            <person name="Shea T."/>
            <person name="Young S."/>
            <person name="Neafsey D."/>
            <person name="Nusbaum C."/>
            <person name="Birren B."/>
        </authorList>
    </citation>
    <scope>NUCLEOTIDE SEQUENCE [LARGE SCALE GENOMIC DNA]</scope>
    <source>
        <strain evidence="2">4G2_DIV0659</strain>
    </source>
</reference>